<feature type="region of interest" description="Disordered" evidence="1">
    <location>
        <begin position="178"/>
        <end position="207"/>
    </location>
</feature>
<feature type="compositionally biased region" description="Basic residues" evidence="1">
    <location>
        <begin position="45"/>
        <end position="64"/>
    </location>
</feature>
<feature type="compositionally biased region" description="Polar residues" evidence="1">
    <location>
        <begin position="187"/>
        <end position="199"/>
    </location>
</feature>
<evidence type="ECO:0000256" key="1">
    <source>
        <dbReference type="SAM" id="MobiDB-lite"/>
    </source>
</evidence>
<sequence>MQQQHHAPASVGSRTKNRRNSVIQETVRSEAGASLKQCAGTQRTQRSRSTPRRPNQRSGQRTRRNMPAIPGVNVIAPSSDGSIEDPVPTENLSTIQESQCATPAATSIGAVMTDTMAQEAGRLQGEIALTAATAGATMSIAERTRVVTNKRTDKGKGKVPAEAALYPAEAGPSSLLRPGTKAHQHDATSNTAVQQTRAQQLVPGQEDAQSINRHPLVMPSTENDYRAVRRTYGQPQHGLLARNRMATPVPGPSSDFPTAPIQHPMAGIFRAGGLEDSESSTVSSPQGSRFETRPRSPPTD</sequence>
<feature type="compositionally biased region" description="Polar residues" evidence="1">
    <location>
        <begin position="279"/>
        <end position="289"/>
    </location>
</feature>
<dbReference type="AlphaFoldDB" id="A0A6A6SMF0"/>
<feature type="region of interest" description="Disordered" evidence="1">
    <location>
        <begin position="1"/>
        <end position="81"/>
    </location>
</feature>
<name>A0A6A6SMF0_9PLEO</name>
<evidence type="ECO:0000313" key="2">
    <source>
        <dbReference type="EMBL" id="KAF2648652.1"/>
    </source>
</evidence>
<keyword evidence="3" id="KW-1185">Reference proteome</keyword>
<organism evidence="2 3">
    <name type="scientific">Lophiostoma macrostomum CBS 122681</name>
    <dbReference type="NCBI Taxonomy" id="1314788"/>
    <lineage>
        <taxon>Eukaryota</taxon>
        <taxon>Fungi</taxon>
        <taxon>Dikarya</taxon>
        <taxon>Ascomycota</taxon>
        <taxon>Pezizomycotina</taxon>
        <taxon>Dothideomycetes</taxon>
        <taxon>Pleosporomycetidae</taxon>
        <taxon>Pleosporales</taxon>
        <taxon>Lophiostomataceae</taxon>
        <taxon>Lophiostoma</taxon>
    </lineage>
</organism>
<protein>
    <submittedName>
        <fullName evidence="2">Uncharacterized protein</fullName>
    </submittedName>
</protein>
<dbReference type="EMBL" id="MU004528">
    <property type="protein sequence ID" value="KAF2648652.1"/>
    <property type="molecule type" value="Genomic_DNA"/>
</dbReference>
<proteinExistence type="predicted"/>
<feature type="region of interest" description="Disordered" evidence="1">
    <location>
        <begin position="247"/>
        <end position="300"/>
    </location>
</feature>
<reference evidence="2" key="1">
    <citation type="journal article" date="2020" name="Stud. Mycol.">
        <title>101 Dothideomycetes genomes: a test case for predicting lifestyles and emergence of pathogens.</title>
        <authorList>
            <person name="Haridas S."/>
            <person name="Albert R."/>
            <person name="Binder M."/>
            <person name="Bloem J."/>
            <person name="Labutti K."/>
            <person name="Salamov A."/>
            <person name="Andreopoulos B."/>
            <person name="Baker S."/>
            <person name="Barry K."/>
            <person name="Bills G."/>
            <person name="Bluhm B."/>
            <person name="Cannon C."/>
            <person name="Castanera R."/>
            <person name="Culley D."/>
            <person name="Daum C."/>
            <person name="Ezra D."/>
            <person name="Gonzalez J."/>
            <person name="Henrissat B."/>
            <person name="Kuo A."/>
            <person name="Liang C."/>
            <person name="Lipzen A."/>
            <person name="Lutzoni F."/>
            <person name="Magnuson J."/>
            <person name="Mondo S."/>
            <person name="Nolan M."/>
            <person name="Ohm R."/>
            <person name="Pangilinan J."/>
            <person name="Park H.-J."/>
            <person name="Ramirez L."/>
            <person name="Alfaro M."/>
            <person name="Sun H."/>
            <person name="Tritt A."/>
            <person name="Yoshinaga Y."/>
            <person name="Zwiers L.-H."/>
            <person name="Turgeon B."/>
            <person name="Goodwin S."/>
            <person name="Spatafora J."/>
            <person name="Crous P."/>
            <person name="Grigoriev I."/>
        </authorList>
    </citation>
    <scope>NUCLEOTIDE SEQUENCE</scope>
    <source>
        <strain evidence="2">CBS 122681</strain>
    </source>
</reference>
<dbReference type="Proteomes" id="UP000799324">
    <property type="component" value="Unassembled WGS sequence"/>
</dbReference>
<evidence type="ECO:0000313" key="3">
    <source>
        <dbReference type="Proteomes" id="UP000799324"/>
    </source>
</evidence>
<gene>
    <name evidence="2" type="ORF">K491DRAFT_684515</name>
</gene>
<accession>A0A6A6SMF0</accession>